<dbReference type="EMBL" id="JAINUG010000069">
    <property type="protein sequence ID" value="KAJ8401588.1"/>
    <property type="molecule type" value="Genomic_DNA"/>
</dbReference>
<accession>A0AAD7SFM9</accession>
<evidence type="ECO:0000313" key="3">
    <source>
        <dbReference type="Proteomes" id="UP001221898"/>
    </source>
</evidence>
<proteinExistence type="predicted"/>
<evidence type="ECO:0000313" key="2">
    <source>
        <dbReference type="EMBL" id="KAJ8401588.1"/>
    </source>
</evidence>
<dbReference type="Proteomes" id="UP001221898">
    <property type="component" value="Unassembled WGS sequence"/>
</dbReference>
<organism evidence="2 3">
    <name type="scientific">Aldrovandia affinis</name>
    <dbReference type="NCBI Taxonomy" id="143900"/>
    <lineage>
        <taxon>Eukaryota</taxon>
        <taxon>Metazoa</taxon>
        <taxon>Chordata</taxon>
        <taxon>Craniata</taxon>
        <taxon>Vertebrata</taxon>
        <taxon>Euteleostomi</taxon>
        <taxon>Actinopterygii</taxon>
        <taxon>Neopterygii</taxon>
        <taxon>Teleostei</taxon>
        <taxon>Notacanthiformes</taxon>
        <taxon>Halosauridae</taxon>
        <taxon>Aldrovandia</taxon>
    </lineage>
</organism>
<comment type="caution">
    <text evidence="2">The sequence shown here is derived from an EMBL/GenBank/DDBJ whole genome shotgun (WGS) entry which is preliminary data.</text>
</comment>
<protein>
    <submittedName>
        <fullName evidence="2">Uncharacterized protein</fullName>
    </submittedName>
</protein>
<evidence type="ECO:0000256" key="1">
    <source>
        <dbReference type="SAM" id="MobiDB-lite"/>
    </source>
</evidence>
<sequence length="139" mass="14872">MLLPEEPRAFLRFRAQGRPNLTEEKESERGAECIGGGILNSSVAQPSCWGNESPRVLQAAHCAVRQWEVPCCPPTNNPTTTTTTTTTTCPKQVIPLEGRPAAPEADSLPLQGSGIRAWDGKGRGVSLSGWHARSPTGPQ</sequence>
<gene>
    <name evidence="2" type="ORF">AAFF_G00379050</name>
</gene>
<dbReference type="AlphaFoldDB" id="A0AAD7SFM9"/>
<reference evidence="2" key="1">
    <citation type="journal article" date="2023" name="Science">
        <title>Genome structures resolve the early diversification of teleost fishes.</title>
        <authorList>
            <person name="Parey E."/>
            <person name="Louis A."/>
            <person name="Montfort J."/>
            <person name="Bouchez O."/>
            <person name="Roques C."/>
            <person name="Iampietro C."/>
            <person name="Lluch J."/>
            <person name="Castinel A."/>
            <person name="Donnadieu C."/>
            <person name="Desvignes T."/>
            <person name="Floi Bucao C."/>
            <person name="Jouanno E."/>
            <person name="Wen M."/>
            <person name="Mejri S."/>
            <person name="Dirks R."/>
            <person name="Jansen H."/>
            <person name="Henkel C."/>
            <person name="Chen W.J."/>
            <person name="Zahm M."/>
            <person name="Cabau C."/>
            <person name="Klopp C."/>
            <person name="Thompson A.W."/>
            <person name="Robinson-Rechavi M."/>
            <person name="Braasch I."/>
            <person name="Lecointre G."/>
            <person name="Bobe J."/>
            <person name="Postlethwait J.H."/>
            <person name="Berthelot C."/>
            <person name="Roest Crollius H."/>
            <person name="Guiguen Y."/>
        </authorList>
    </citation>
    <scope>NUCLEOTIDE SEQUENCE</scope>
    <source>
        <strain evidence="2">NC1722</strain>
    </source>
</reference>
<feature type="region of interest" description="Disordered" evidence="1">
    <location>
        <begin position="99"/>
        <end position="139"/>
    </location>
</feature>
<keyword evidence="3" id="KW-1185">Reference proteome</keyword>
<name>A0AAD7SFM9_9TELE</name>